<dbReference type="RefSeq" id="WP_234992513.1">
    <property type="nucleotide sequence ID" value="NZ_CP048103.1"/>
</dbReference>
<dbReference type="CDD" id="cd06262">
    <property type="entry name" value="metallo-hydrolase-like_MBL-fold"/>
    <property type="match status" value="1"/>
</dbReference>
<protein>
    <submittedName>
        <fullName evidence="7">Glyoxylase, beta-lactamase superfamily II</fullName>
    </submittedName>
</protein>
<keyword evidence="2" id="KW-0479">Metal-binding</keyword>
<evidence type="ECO:0000256" key="4">
    <source>
        <dbReference type="ARBA" id="ARBA00022833"/>
    </source>
</evidence>
<proteinExistence type="predicted"/>
<dbReference type="Gene3D" id="3.60.15.10">
    <property type="entry name" value="Ribonuclease Z/Hydroxyacylglutathione hydrolase-like"/>
    <property type="match status" value="1"/>
</dbReference>
<dbReference type="InterPro" id="IPR036866">
    <property type="entry name" value="RibonucZ/Hydroxyglut_hydro"/>
</dbReference>
<dbReference type="PANTHER" id="PTHR46233">
    <property type="entry name" value="HYDROXYACYLGLUTATHIONE HYDROLASE GLOC"/>
    <property type="match status" value="1"/>
</dbReference>
<dbReference type="SMART" id="SM00849">
    <property type="entry name" value="Lactamase_B"/>
    <property type="match status" value="1"/>
</dbReference>
<dbReference type="Proteomes" id="UP000186795">
    <property type="component" value="Unassembled WGS sequence"/>
</dbReference>
<keyword evidence="8" id="KW-1185">Reference proteome</keyword>
<evidence type="ECO:0000313" key="7">
    <source>
        <dbReference type="EMBL" id="SIS44650.1"/>
    </source>
</evidence>
<dbReference type="PANTHER" id="PTHR46233:SF3">
    <property type="entry name" value="HYDROXYACYLGLUTATHIONE HYDROLASE GLOC"/>
    <property type="match status" value="1"/>
</dbReference>
<dbReference type="EMBL" id="FTOD01000001">
    <property type="protein sequence ID" value="SIS44650.1"/>
    <property type="molecule type" value="Genomic_DNA"/>
</dbReference>
<dbReference type="InterPro" id="IPR051453">
    <property type="entry name" value="MBL_Glyoxalase_II"/>
</dbReference>
<evidence type="ECO:0000259" key="6">
    <source>
        <dbReference type="SMART" id="SM00849"/>
    </source>
</evidence>
<dbReference type="SUPFAM" id="SSF56281">
    <property type="entry name" value="Metallo-hydrolase/oxidoreductase"/>
    <property type="match status" value="1"/>
</dbReference>
<gene>
    <name evidence="7" type="ORF">SAMN05421790_101755</name>
</gene>
<evidence type="ECO:0000256" key="2">
    <source>
        <dbReference type="ARBA" id="ARBA00022723"/>
    </source>
</evidence>
<accession>A0A1N7J5N8</accession>
<evidence type="ECO:0000256" key="5">
    <source>
        <dbReference type="SAM" id="MobiDB-lite"/>
    </source>
</evidence>
<name>A0A1N7J5N8_9BACL</name>
<reference evidence="8" key="1">
    <citation type="submission" date="2017-01" db="EMBL/GenBank/DDBJ databases">
        <authorList>
            <person name="Varghese N."/>
            <person name="Submissions S."/>
        </authorList>
    </citation>
    <scope>NUCLEOTIDE SEQUENCE [LARGE SCALE GENOMIC DNA]</scope>
    <source>
        <strain evidence="8">DSM 45196</strain>
    </source>
</reference>
<dbReference type="Pfam" id="PF00753">
    <property type="entry name" value="Lactamase_B"/>
    <property type="match status" value="1"/>
</dbReference>
<keyword evidence="4" id="KW-0862">Zinc</keyword>
<keyword evidence="3" id="KW-0378">Hydrolase</keyword>
<dbReference type="GO" id="GO:0046872">
    <property type="term" value="F:metal ion binding"/>
    <property type="evidence" value="ECO:0007669"/>
    <property type="project" value="UniProtKB-KW"/>
</dbReference>
<dbReference type="GO" id="GO:0016787">
    <property type="term" value="F:hydrolase activity"/>
    <property type="evidence" value="ECO:0007669"/>
    <property type="project" value="UniProtKB-KW"/>
</dbReference>
<feature type="domain" description="Metallo-beta-lactamase" evidence="6">
    <location>
        <begin position="33"/>
        <end position="211"/>
    </location>
</feature>
<evidence type="ECO:0000256" key="3">
    <source>
        <dbReference type="ARBA" id="ARBA00022801"/>
    </source>
</evidence>
<comment type="cofactor">
    <cofactor evidence="1">
        <name>Zn(2+)</name>
        <dbReference type="ChEBI" id="CHEBI:29105"/>
    </cofactor>
</comment>
<dbReference type="AlphaFoldDB" id="A0A1N7J5N8"/>
<evidence type="ECO:0000256" key="1">
    <source>
        <dbReference type="ARBA" id="ARBA00001947"/>
    </source>
</evidence>
<feature type="region of interest" description="Disordered" evidence="5">
    <location>
        <begin position="213"/>
        <end position="232"/>
    </location>
</feature>
<sequence>MIRHFVCSLVWKKDPARKVKIMQVESFVLGPVMTNCYLVYKERGGAGLVIDPGTGPEEVVERIRDLDLKIEAILLTHAHFDHIGGVEEVRAATGAPVYIHQEEAEWLLQPELNGSTLFPVEEVSCRPAEKIVEGGEQLTLLGETFAVLHTPGHSPGSVSYRTGSVIFSGDVLFSGSIGRTDFPGGDYKTLMQTIHQVMMELPEETVVYSGHGPVTTIGREQDTNPYVTGGLE</sequence>
<organism evidence="7 8">
    <name type="scientific">Kroppenstedtia eburnea</name>
    <dbReference type="NCBI Taxonomy" id="714067"/>
    <lineage>
        <taxon>Bacteria</taxon>
        <taxon>Bacillati</taxon>
        <taxon>Bacillota</taxon>
        <taxon>Bacilli</taxon>
        <taxon>Bacillales</taxon>
        <taxon>Thermoactinomycetaceae</taxon>
        <taxon>Kroppenstedtia</taxon>
    </lineage>
</organism>
<evidence type="ECO:0000313" key="8">
    <source>
        <dbReference type="Proteomes" id="UP000186795"/>
    </source>
</evidence>
<dbReference type="InterPro" id="IPR001279">
    <property type="entry name" value="Metallo-B-lactamas"/>
</dbReference>